<dbReference type="InterPro" id="IPR053167">
    <property type="entry name" value="Spore_coat_component"/>
</dbReference>
<feature type="chain" id="PRO_5045060113" evidence="1">
    <location>
        <begin position="28"/>
        <end position="174"/>
    </location>
</feature>
<dbReference type="RefSeq" id="WP_354547176.1">
    <property type="nucleotide sequence ID" value="NZ_JBEPSD010000001.1"/>
</dbReference>
<proteinExistence type="predicted"/>
<gene>
    <name evidence="3" type="ORF">ABIE04_000671</name>
</gene>
<name>A0ABV2PTJ2_9GAMM</name>
<feature type="signal peptide" evidence="1">
    <location>
        <begin position="1"/>
        <end position="27"/>
    </location>
</feature>
<protein>
    <submittedName>
        <fullName evidence="3">Spore coat protein U-like protein</fullName>
    </submittedName>
</protein>
<comment type="caution">
    <text evidence="3">The sequence shown here is derived from an EMBL/GenBank/DDBJ whole genome shotgun (WGS) entry which is preliminary data.</text>
</comment>
<dbReference type="PANTHER" id="PTHR37089">
    <property type="entry name" value="PROTEIN U-RELATED"/>
    <property type="match status" value="1"/>
</dbReference>
<organism evidence="3 4">
    <name type="scientific">Rhodanobacter soli</name>
    <dbReference type="NCBI Taxonomy" id="590609"/>
    <lineage>
        <taxon>Bacteria</taxon>
        <taxon>Pseudomonadati</taxon>
        <taxon>Pseudomonadota</taxon>
        <taxon>Gammaproteobacteria</taxon>
        <taxon>Lysobacterales</taxon>
        <taxon>Rhodanobacteraceae</taxon>
        <taxon>Rhodanobacter</taxon>
    </lineage>
</organism>
<dbReference type="SMART" id="SM00972">
    <property type="entry name" value="SCPU"/>
    <property type="match status" value="1"/>
</dbReference>
<evidence type="ECO:0000313" key="3">
    <source>
        <dbReference type="EMBL" id="MET4568344.1"/>
    </source>
</evidence>
<reference evidence="3 4" key="1">
    <citation type="submission" date="2024-06" db="EMBL/GenBank/DDBJ databases">
        <title>Sorghum-associated microbial communities from plants grown in Nebraska, USA.</title>
        <authorList>
            <person name="Schachtman D."/>
        </authorList>
    </citation>
    <scope>NUCLEOTIDE SEQUENCE [LARGE SCALE GENOMIC DNA]</scope>
    <source>
        <strain evidence="3 4">1757</strain>
    </source>
</reference>
<dbReference type="Proteomes" id="UP001549251">
    <property type="component" value="Unassembled WGS sequence"/>
</dbReference>
<evidence type="ECO:0000313" key="4">
    <source>
        <dbReference type="Proteomes" id="UP001549251"/>
    </source>
</evidence>
<dbReference type="EMBL" id="JBEPSD010000001">
    <property type="protein sequence ID" value="MET4568344.1"/>
    <property type="molecule type" value="Genomic_DNA"/>
</dbReference>
<evidence type="ECO:0000256" key="1">
    <source>
        <dbReference type="SAM" id="SignalP"/>
    </source>
</evidence>
<accession>A0ABV2PTJ2</accession>
<feature type="domain" description="Spore coat protein U/FanG" evidence="2">
    <location>
        <begin position="31"/>
        <end position="171"/>
    </location>
</feature>
<evidence type="ECO:0000259" key="2">
    <source>
        <dbReference type="Pfam" id="PF05229"/>
    </source>
</evidence>
<keyword evidence="4" id="KW-1185">Reference proteome</keyword>
<dbReference type="Pfam" id="PF05229">
    <property type="entry name" value="SCPU"/>
    <property type="match status" value="1"/>
</dbReference>
<dbReference type="InterPro" id="IPR007893">
    <property type="entry name" value="Spore_coat_U/FanG"/>
</dbReference>
<keyword evidence="1" id="KW-0732">Signal</keyword>
<sequence>MHNRIMKSALATATVLAISTFAGTAHAGTATSNLPISATVSASCVIDASSGIAFGAYDPIVINKTLDLDVSGTIDTTCTNGSAATITLGQGIAPAGGSTAAAPVRQMKSGTDILSYQLYSDAGHSTVWDDVTGVSAPTGTGAAEPITVYGRVAQGQSTVPTGSYTDTVVATVTF</sequence>